<evidence type="ECO:0000313" key="1">
    <source>
        <dbReference type="EMBL" id="VVD76396.1"/>
    </source>
</evidence>
<evidence type="ECO:0008006" key="3">
    <source>
        <dbReference type="Google" id="ProtNLM"/>
    </source>
</evidence>
<name>A0ABY6VQJ4_9BURK</name>
<keyword evidence="2" id="KW-1185">Reference proteome</keyword>
<dbReference type="EMBL" id="CABPRV010000002">
    <property type="protein sequence ID" value="VVD76396.1"/>
    <property type="molecule type" value="Genomic_DNA"/>
</dbReference>
<proteinExistence type="predicted"/>
<comment type="caution">
    <text evidence="1">The sequence shown here is derived from an EMBL/GenBank/DDBJ whole genome shotgun (WGS) entry which is preliminary data.</text>
</comment>
<dbReference type="RefSeq" id="WP_281354622.1">
    <property type="nucleotide sequence ID" value="NZ_CABPRV010000002.1"/>
</dbReference>
<dbReference type="Proteomes" id="UP000366065">
    <property type="component" value="Unassembled WGS sequence"/>
</dbReference>
<evidence type="ECO:0000313" key="2">
    <source>
        <dbReference type="Proteomes" id="UP000366065"/>
    </source>
</evidence>
<reference evidence="1 2" key="1">
    <citation type="submission" date="2019-08" db="EMBL/GenBank/DDBJ databases">
        <authorList>
            <person name="Peeters C."/>
        </authorList>
    </citation>
    <scope>NUCLEOTIDE SEQUENCE [LARGE SCALE GENOMIC DNA]</scope>
    <source>
        <strain evidence="1 2">LMG 20602</strain>
    </source>
</reference>
<protein>
    <recommendedName>
        <fullName evidence="3">Transposase</fullName>
    </recommendedName>
</protein>
<sequence length="44" mass="4731">MQLLDGIIGAIELQMQSMVDLCPDLGWQTAIGAFRNDPTIGLSP</sequence>
<accession>A0ABY6VQJ4</accession>
<organism evidence="1 2">
    <name type="scientific">Pandoraea capi</name>
    <dbReference type="NCBI Taxonomy" id="2508286"/>
    <lineage>
        <taxon>Bacteria</taxon>
        <taxon>Pseudomonadati</taxon>
        <taxon>Pseudomonadota</taxon>
        <taxon>Betaproteobacteria</taxon>
        <taxon>Burkholderiales</taxon>
        <taxon>Burkholderiaceae</taxon>
        <taxon>Pandoraea</taxon>
    </lineage>
</organism>
<gene>
    <name evidence="1" type="ORF">PCA20602_00876</name>
</gene>